<dbReference type="UniPathway" id="UPA00132"/>
<dbReference type="AlphaFoldDB" id="A0A0K9Q699"/>
<dbReference type="GO" id="GO:0071949">
    <property type="term" value="F:FAD binding"/>
    <property type="evidence" value="ECO:0007669"/>
    <property type="project" value="InterPro"/>
</dbReference>
<evidence type="ECO:0000313" key="8">
    <source>
        <dbReference type="EMBL" id="KMZ76320.1"/>
    </source>
</evidence>
<dbReference type="EC" id="1.1.3.8" evidence="3"/>
<dbReference type="InterPro" id="IPR016169">
    <property type="entry name" value="FAD-bd_PCMH_sub2"/>
</dbReference>
<evidence type="ECO:0000313" key="9">
    <source>
        <dbReference type="Proteomes" id="UP000036987"/>
    </source>
</evidence>
<dbReference type="InterPro" id="IPR006094">
    <property type="entry name" value="Oxid_FAD_bind_N"/>
</dbReference>
<dbReference type="SUPFAM" id="SSF56176">
    <property type="entry name" value="FAD-binding/transporter-associated domain-like"/>
    <property type="match status" value="1"/>
</dbReference>
<evidence type="ECO:0000256" key="6">
    <source>
        <dbReference type="ARBA" id="ARBA00048083"/>
    </source>
</evidence>
<comment type="caution">
    <text evidence="8">The sequence shown here is derived from an EMBL/GenBank/DDBJ whole genome shotgun (WGS) entry which is preliminary data.</text>
</comment>
<sequence length="618" mass="67916">MRHQSIQFTDLRGAGMVTGTGSYPSADHHSPVMMLTHYLLVLISLASLFAFTQCSPVVDSIRCSTGTTDCTITNIYGTFPDWKTCRARQVIFPTTEEQLLAAVAAASSSNLKMKVATRYSNSIPKLSCTDGEEGLLISTKFLNRIININKAEMTMTVESGARMKEVINAAAEVGLAVPHSTFWWGITIGGLLGTGSYGSSLSGKGGALHEYLVSVRMITPGPKGLGLGDAIIRYLNASHAQLQAAKVSLGVLGVISQVTLKLQPNFKRSLTYATISDSDIADRVLPFGNEHEFASIFWYPHLRMVDYAVDDRVDLAIPGNGYFRFIGFNPIPRLVSEITRNNEERIENISNSITVSNREKCMASNITRSLITSNAYGLTNDASIFTGYPVIGLQNNIQSSGDCMDDEENSLITSCAWDPRVNGLFIYETSVSIGLSKAKDFILDVQQLRDINPNAFCGLELYNGIILRYVKASTAYLGELEDVIKFDMTYYRSRNPTTPRLNQDVFEEIEQMALFKYNGLPHWGKNRNLAFDGVAEKYGSRIAEFLKVKDEFDPDGLFSSEWTDQILGIKGRTSIVGEGCALDGLCVCSQDLHCAPAKGYFCRPGKVFVDARVCTKLG</sequence>
<dbReference type="STRING" id="29655.A0A0K9Q699"/>
<protein>
    <recommendedName>
        <fullName evidence="3">L-gulonolactone oxidase</fullName>
        <ecNumber evidence="3">1.1.3.8</ecNumber>
    </recommendedName>
</protein>
<dbReference type="EMBL" id="LFYR01000047">
    <property type="protein sequence ID" value="KMZ76320.1"/>
    <property type="molecule type" value="Genomic_DNA"/>
</dbReference>
<keyword evidence="9" id="KW-1185">Reference proteome</keyword>
<evidence type="ECO:0000256" key="3">
    <source>
        <dbReference type="ARBA" id="ARBA00013121"/>
    </source>
</evidence>
<dbReference type="GO" id="GO:0019853">
    <property type="term" value="P:L-ascorbic acid biosynthetic process"/>
    <property type="evidence" value="ECO:0007669"/>
    <property type="project" value="UniProtKB-UniPathway"/>
</dbReference>
<name>A0A0K9Q699_ZOSMR</name>
<dbReference type="NCBIfam" id="TIGR01677">
    <property type="entry name" value="pln_FAD_oxido"/>
    <property type="match status" value="1"/>
</dbReference>
<dbReference type="PANTHER" id="PTHR13878:SF67">
    <property type="entry name" value="L-GULONOLACTONE OXIDASE 5"/>
    <property type="match status" value="1"/>
</dbReference>
<evidence type="ECO:0000256" key="2">
    <source>
        <dbReference type="ARBA" id="ARBA00005466"/>
    </source>
</evidence>
<keyword evidence="4" id="KW-0060">Ascorbate biosynthesis</keyword>
<dbReference type="Proteomes" id="UP000036987">
    <property type="component" value="Unassembled WGS sequence"/>
</dbReference>
<dbReference type="GO" id="GO:0050105">
    <property type="term" value="F:L-gulonolactone oxidase activity"/>
    <property type="evidence" value="ECO:0007669"/>
    <property type="project" value="UniProtKB-EC"/>
</dbReference>
<comment type="catalytic activity">
    <reaction evidence="6">
        <text>L-gulono-1,4-lactone + O2 = L-ascorbate + H2O2 + H(+)</text>
        <dbReference type="Rhea" id="RHEA:32363"/>
        <dbReference type="ChEBI" id="CHEBI:15378"/>
        <dbReference type="ChEBI" id="CHEBI:15379"/>
        <dbReference type="ChEBI" id="CHEBI:16240"/>
        <dbReference type="ChEBI" id="CHEBI:17587"/>
        <dbReference type="ChEBI" id="CHEBI:38290"/>
        <dbReference type="EC" id="1.1.3.8"/>
    </reaction>
</comment>
<keyword evidence="5" id="KW-0560">Oxidoreductase</keyword>
<dbReference type="GO" id="GO:0003885">
    <property type="term" value="F:D-arabinono-1,4-lactone oxidase activity"/>
    <property type="evidence" value="ECO:0007669"/>
    <property type="project" value="InterPro"/>
</dbReference>
<evidence type="ECO:0000256" key="1">
    <source>
        <dbReference type="ARBA" id="ARBA00005147"/>
    </source>
</evidence>
<dbReference type="InterPro" id="IPR050432">
    <property type="entry name" value="FAD-linked_Oxidoreductases_BP"/>
</dbReference>
<dbReference type="InterPro" id="IPR010030">
    <property type="entry name" value="GULO_Plant"/>
</dbReference>
<dbReference type="Gene3D" id="3.30.70.2520">
    <property type="match status" value="1"/>
</dbReference>
<dbReference type="PANTHER" id="PTHR13878">
    <property type="entry name" value="GULONOLACTONE OXIDASE"/>
    <property type="match status" value="1"/>
</dbReference>
<dbReference type="InterPro" id="IPR036318">
    <property type="entry name" value="FAD-bd_PCMH-like_sf"/>
</dbReference>
<dbReference type="GO" id="GO:0016020">
    <property type="term" value="C:membrane"/>
    <property type="evidence" value="ECO:0007669"/>
    <property type="project" value="InterPro"/>
</dbReference>
<proteinExistence type="inferred from homology"/>
<dbReference type="PROSITE" id="PS51387">
    <property type="entry name" value="FAD_PCMH"/>
    <property type="match status" value="1"/>
</dbReference>
<evidence type="ECO:0000259" key="7">
    <source>
        <dbReference type="PROSITE" id="PS51387"/>
    </source>
</evidence>
<dbReference type="GO" id="GO:0016491">
    <property type="term" value="F:oxidoreductase activity"/>
    <property type="evidence" value="ECO:0000318"/>
    <property type="project" value="GO_Central"/>
</dbReference>
<dbReference type="OrthoDB" id="610608at2759"/>
<dbReference type="Pfam" id="PF01565">
    <property type="entry name" value="FAD_binding_4"/>
    <property type="match status" value="1"/>
</dbReference>
<dbReference type="Pfam" id="PF04030">
    <property type="entry name" value="ALO"/>
    <property type="match status" value="1"/>
</dbReference>
<reference evidence="9" key="1">
    <citation type="journal article" date="2016" name="Nature">
        <title>The genome of the seagrass Zostera marina reveals angiosperm adaptation to the sea.</title>
        <authorList>
            <person name="Olsen J.L."/>
            <person name="Rouze P."/>
            <person name="Verhelst B."/>
            <person name="Lin Y.-C."/>
            <person name="Bayer T."/>
            <person name="Collen J."/>
            <person name="Dattolo E."/>
            <person name="De Paoli E."/>
            <person name="Dittami S."/>
            <person name="Maumus F."/>
            <person name="Michel G."/>
            <person name="Kersting A."/>
            <person name="Lauritano C."/>
            <person name="Lohaus R."/>
            <person name="Toepel M."/>
            <person name="Tonon T."/>
            <person name="Vanneste K."/>
            <person name="Amirebrahimi M."/>
            <person name="Brakel J."/>
            <person name="Bostroem C."/>
            <person name="Chovatia M."/>
            <person name="Grimwood J."/>
            <person name="Jenkins J.W."/>
            <person name="Jueterbock A."/>
            <person name="Mraz A."/>
            <person name="Stam W.T."/>
            <person name="Tice H."/>
            <person name="Bornberg-Bauer E."/>
            <person name="Green P.J."/>
            <person name="Pearson G.A."/>
            <person name="Procaccini G."/>
            <person name="Duarte C.M."/>
            <person name="Schmutz J."/>
            <person name="Reusch T.B.H."/>
            <person name="Van de Peer Y."/>
        </authorList>
    </citation>
    <scope>NUCLEOTIDE SEQUENCE [LARGE SCALE GENOMIC DNA]</scope>
    <source>
        <strain evidence="9">cv. Finnish</strain>
    </source>
</reference>
<dbReference type="Pfam" id="PF22906">
    <property type="entry name" value="GULLO2-like_3rd"/>
    <property type="match status" value="1"/>
</dbReference>
<dbReference type="InterPro" id="IPR055154">
    <property type="entry name" value="GULLO2-like_C"/>
</dbReference>
<dbReference type="InterPro" id="IPR007173">
    <property type="entry name" value="ALO_C"/>
</dbReference>
<evidence type="ECO:0000256" key="5">
    <source>
        <dbReference type="ARBA" id="ARBA00023002"/>
    </source>
</evidence>
<accession>A0A0K9Q699</accession>
<comment type="similarity">
    <text evidence="2">Belongs to the oxygen-dependent FAD-linked oxidoreductase family.</text>
</comment>
<gene>
    <name evidence="8" type="ORF">ZOSMA_103G00260</name>
</gene>
<dbReference type="InterPro" id="IPR016166">
    <property type="entry name" value="FAD-bd_PCMH"/>
</dbReference>
<feature type="domain" description="FAD-binding PCMH-type" evidence="7">
    <location>
        <begin position="83"/>
        <end position="265"/>
    </location>
</feature>
<organism evidence="8 9">
    <name type="scientific">Zostera marina</name>
    <name type="common">Eelgrass</name>
    <dbReference type="NCBI Taxonomy" id="29655"/>
    <lineage>
        <taxon>Eukaryota</taxon>
        <taxon>Viridiplantae</taxon>
        <taxon>Streptophyta</taxon>
        <taxon>Embryophyta</taxon>
        <taxon>Tracheophyta</taxon>
        <taxon>Spermatophyta</taxon>
        <taxon>Magnoliopsida</taxon>
        <taxon>Liliopsida</taxon>
        <taxon>Zosteraceae</taxon>
        <taxon>Zostera</taxon>
    </lineage>
</organism>
<dbReference type="Gene3D" id="3.30.465.10">
    <property type="match status" value="1"/>
</dbReference>
<evidence type="ECO:0000256" key="4">
    <source>
        <dbReference type="ARBA" id="ARBA00022644"/>
    </source>
</evidence>
<comment type="pathway">
    <text evidence="1">Cofactor biosynthesis; L-ascorbate biosynthesis.</text>
</comment>
<dbReference type="OMA" id="YCHPGRC"/>